<dbReference type="Pfam" id="PF19267">
    <property type="entry name" value="CIS_spike_tip"/>
    <property type="match status" value="1"/>
</dbReference>
<organism evidence="2 3">
    <name type="scientific">Kosakonia calanthes</name>
    <dbReference type="NCBI Taxonomy" id="3139408"/>
    <lineage>
        <taxon>Bacteria</taxon>
        <taxon>Pseudomonadati</taxon>
        <taxon>Pseudomonadota</taxon>
        <taxon>Gammaproteobacteria</taxon>
        <taxon>Enterobacterales</taxon>
        <taxon>Enterobacteriaceae</taxon>
        <taxon>Kosakonia</taxon>
    </lineage>
</organism>
<gene>
    <name evidence="2" type="ORF">AAEY27_00450</name>
</gene>
<feature type="region of interest" description="Disordered" evidence="1">
    <location>
        <begin position="110"/>
        <end position="138"/>
    </location>
</feature>
<proteinExistence type="predicted"/>
<evidence type="ECO:0000313" key="2">
    <source>
        <dbReference type="EMBL" id="WZV98405.1"/>
    </source>
</evidence>
<accession>A0ABZ3B4Z5</accession>
<dbReference type="RefSeq" id="WP_342323013.1">
    <property type="nucleotide sequence ID" value="NZ_CP151800.1"/>
</dbReference>
<sequence length="138" mass="14475">MSYFVIVDNDTLQFGTTFGMYTVTPTEPCMIKASGIAQILNKKVCVVGDEKKVSIKATYMNATYPTPGTGSITITSLAADQQATFALSTAPLIVIGSQFIALFTPQAPASNPQGPEAAPSPQPGNGKFMNSQTFVTTG</sequence>
<evidence type="ECO:0000313" key="3">
    <source>
        <dbReference type="Proteomes" id="UP001466893"/>
    </source>
</evidence>
<dbReference type="EMBL" id="CP151800">
    <property type="protein sequence ID" value="WZV98405.1"/>
    <property type="molecule type" value="Genomic_DNA"/>
</dbReference>
<keyword evidence="3" id="KW-1185">Reference proteome</keyword>
<evidence type="ECO:0000256" key="1">
    <source>
        <dbReference type="SAM" id="MobiDB-lite"/>
    </source>
</evidence>
<dbReference type="InterPro" id="IPR045362">
    <property type="entry name" value="CIS_spike_tip"/>
</dbReference>
<dbReference type="Proteomes" id="UP001466893">
    <property type="component" value="Chromosome"/>
</dbReference>
<name>A0ABZ3B4Z5_9ENTR</name>
<reference evidence="2 3" key="1">
    <citation type="submission" date="2024-04" db="EMBL/GenBank/DDBJ databases">
        <title>Kosakonia calanthae sp. nov., a halophilic bacterium isolated from leaves of Calanthe tiplacata.</title>
        <authorList>
            <person name="Wu P."/>
        </authorList>
    </citation>
    <scope>NUCLEOTIDE SEQUENCE [LARGE SCALE GENOMIC DNA]</scope>
    <source>
        <strain evidence="2 3">BYX6</strain>
    </source>
</reference>
<protein>
    <submittedName>
        <fullName evidence="2">Uncharacterized protein</fullName>
    </submittedName>
</protein>
<feature type="compositionally biased region" description="Polar residues" evidence="1">
    <location>
        <begin position="128"/>
        <end position="138"/>
    </location>
</feature>